<dbReference type="EMBL" id="VULX01000010">
    <property type="protein sequence ID" value="MSR91379.1"/>
    <property type="molecule type" value="Genomic_DNA"/>
</dbReference>
<sequence length="71" mass="8550">MTKYSYEERLEAVSRIIDEGMSMHESARILPTAYTVVNRWAARHMKKRTCSVLERRLRNMSCNPFYIKFYL</sequence>
<organism evidence="1 2">
    <name type="scientific">Inconstantimicrobium porci</name>
    <dbReference type="NCBI Taxonomy" id="2652291"/>
    <lineage>
        <taxon>Bacteria</taxon>
        <taxon>Bacillati</taxon>
        <taxon>Bacillota</taxon>
        <taxon>Clostridia</taxon>
        <taxon>Eubacteriales</taxon>
        <taxon>Clostridiaceae</taxon>
        <taxon>Inconstantimicrobium</taxon>
    </lineage>
</organism>
<protein>
    <recommendedName>
        <fullName evidence="3">Transposase</fullName>
    </recommendedName>
</protein>
<evidence type="ECO:0000313" key="1">
    <source>
        <dbReference type="EMBL" id="MSR91379.1"/>
    </source>
</evidence>
<name>A0A7X2T1A0_9CLOT</name>
<proteinExistence type="predicted"/>
<dbReference type="GO" id="GO:0043565">
    <property type="term" value="F:sequence-specific DNA binding"/>
    <property type="evidence" value="ECO:0007669"/>
    <property type="project" value="InterPro"/>
</dbReference>
<reference evidence="1 2" key="1">
    <citation type="submission" date="2019-08" db="EMBL/GenBank/DDBJ databases">
        <title>In-depth cultivation of the pig gut microbiome towards novel bacterial diversity and tailored functional studies.</title>
        <authorList>
            <person name="Wylensek D."/>
            <person name="Hitch T.C.A."/>
            <person name="Clavel T."/>
        </authorList>
    </citation>
    <scope>NUCLEOTIDE SEQUENCE [LARGE SCALE GENOMIC DNA]</scope>
    <source>
        <strain evidence="1 2">WCA-383-APC-5B</strain>
    </source>
</reference>
<keyword evidence="2" id="KW-1185">Reference proteome</keyword>
<evidence type="ECO:0000313" key="2">
    <source>
        <dbReference type="Proteomes" id="UP000460287"/>
    </source>
</evidence>
<accession>A0A7X2T1A0</accession>
<dbReference type="AlphaFoldDB" id="A0A7X2T1A0"/>
<evidence type="ECO:0008006" key="3">
    <source>
        <dbReference type="Google" id="ProtNLM"/>
    </source>
</evidence>
<comment type="caution">
    <text evidence="1">The sequence shown here is derived from an EMBL/GenBank/DDBJ whole genome shotgun (WGS) entry which is preliminary data.</text>
</comment>
<dbReference type="InterPro" id="IPR010921">
    <property type="entry name" value="Trp_repressor/repl_initiator"/>
</dbReference>
<gene>
    <name evidence="1" type="ORF">FYJ33_08120</name>
</gene>
<dbReference type="RefSeq" id="WP_154531272.1">
    <property type="nucleotide sequence ID" value="NZ_VULX01000010.1"/>
</dbReference>
<dbReference type="SUPFAM" id="SSF48295">
    <property type="entry name" value="TrpR-like"/>
    <property type="match status" value="1"/>
</dbReference>
<dbReference type="Proteomes" id="UP000460287">
    <property type="component" value="Unassembled WGS sequence"/>
</dbReference>